<evidence type="ECO:0008006" key="3">
    <source>
        <dbReference type="Google" id="ProtNLM"/>
    </source>
</evidence>
<sequence>KNTQHFVEIIREQHITQQDLLVSFDVTSLFTNVPTNKALNIACDKSNRYPSKILNKAHFPTRRQENRRVEEDTNRISTVIPYIRGLSEKIRRIGNAYNVRTAFRTQDTLRANLTRVKQKN</sequence>
<dbReference type="EMBL" id="JANEYG010000073">
    <property type="protein sequence ID" value="KAJ8914395.1"/>
    <property type="molecule type" value="Genomic_DNA"/>
</dbReference>
<dbReference type="AlphaFoldDB" id="A0AAV8VK36"/>
<evidence type="ECO:0000313" key="2">
    <source>
        <dbReference type="Proteomes" id="UP001159042"/>
    </source>
</evidence>
<proteinExistence type="predicted"/>
<comment type="caution">
    <text evidence="1">The sequence shown here is derived from an EMBL/GenBank/DDBJ whole genome shotgun (WGS) entry which is preliminary data.</text>
</comment>
<protein>
    <recommendedName>
        <fullName evidence="3">Reverse transcriptase domain-containing protein</fullName>
    </recommendedName>
</protein>
<keyword evidence="2" id="KW-1185">Reference proteome</keyword>
<gene>
    <name evidence="1" type="ORF">NQ315_017485</name>
</gene>
<feature type="non-terminal residue" evidence="1">
    <location>
        <position position="1"/>
    </location>
</feature>
<organism evidence="1 2">
    <name type="scientific">Exocentrus adspersus</name>
    <dbReference type="NCBI Taxonomy" id="1586481"/>
    <lineage>
        <taxon>Eukaryota</taxon>
        <taxon>Metazoa</taxon>
        <taxon>Ecdysozoa</taxon>
        <taxon>Arthropoda</taxon>
        <taxon>Hexapoda</taxon>
        <taxon>Insecta</taxon>
        <taxon>Pterygota</taxon>
        <taxon>Neoptera</taxon>
        <taxon>Endopterygota</taxon>
        <taxon>Coleoptera</taxon>
        <taxon>Polyphaga</taxon>
        <taxon>Cucujiformia</taxon>
        <taxon>Chrysomeloidea</taxon>
        <taxon>Cerambycidae</taxon>
        <taxon>Lamiinae</taxon>
        <taxon>Acanthocinini</taxon>
        <taxon>Exocentrus</taxon>
    </lineage>
</organism>
<accession>A0AAV8VK36</accession>
<dbReference type="Proteomes" id="UP001159042">
    <property type="component" value="Unassembled WGS sequence"/>
</dbReference>
<evidence type="ECO:0000313" key="1">
    <source>
        <dbReference type="EMBL" id="KAJ8914395.1"/>
    </source>
</evidence>
<dbReference type="PANTHER" id="PTHR21301:SF11">
    <property type="entry name" value="GIY-YIG DOMAIN-CONTAINING PROTEIN"/>
    <property type="match status" value="1"/>
</dbReference>
<name>A0AAV8VK36_9CUCU</name>
<dbReference type="PANTHER" id="PTHR21301">
    <property type="entry name" value="REVERSE TRANSCRIPTASE"/>
    <property type="match status" value="1"/>
</dbReference>
<reference evidence="1 2" key="1">
    <citation type="journal article" date="2023" name="Insect Mol. Biol.">
        <title>Genome sequencing provides insights into the evolution of gene families encoding plant cell wall-degrading enzymes in longhorned beetles.</title>
        <authorList>
            <person name="Shin N.R."/>
            <person name="Okamura Y."/>
            <person name="Kirsch R."/>
            <person name="Pauchet Y."/>
        </authorList>
    </citation>
    <scope>NUCLEOTIDE SEQUENCE [LARGE SCALE GENOMIC DNA]</scope>
    <source>
        <strain evidence="1">EAD_L_NR</strain>
    </source>
</reference>